<feature type="compositionally biased region" description="Basic residues" evidence="1">
    <location>
        <begin position="88"/>
        <end position="103"/>
    </location>
</feature>
<proteinExistence type="predicted"/>
<comment type="caution">
    <text evidence="2">The sequence shown here is derived from an EMBL/GenBank/DDBJ whole genome shotgun (WGS) entry which is preliminary data.</text>
</comment>
<dbReference type="AlphaFoldDB" id="A0A1X0DXU9"/>
<dbReference type="EMBL" id="MVHU01000035">
    <property type="protein sequence ID" value="ORA77185.1"/>
    <property type="molecule type" value="Genomic_DNA"/>
</dbReference>
<name>A0A1X0DXU9_9MYCO</name>
<gene>
    <name evidence="2" type="ORF">BST28_18885</name>
</gene>
<feature type="region of interest" description="Disordered" evidence="1">
    <location>
        <begin position="82"/>
        <end position="103"/>
    </location>
</feature>
<organism evidence="2 3">
    <name type="scientific">Mycolicibacter kumamotonensis</name>
    <dbReference type="NCBI Taxonomy" id="354243"/>
    <lineage>
        <taxon>Bacteria</taxon>
        <taxon>Bacillati</taxon>
        <taxon>Actinomycetota</taxon>
        <taxon>Actinomycetes</taxon>
        <taxon>Mycobacteriales</taxon>
        <taxon>Mycobacteriaceae</taxon>
        <taxon>Mycolicibacter</taxon>
    </lineage>
</organism>
<protein>
    <submittedName>
        <fullName evidence="2">Uncharacterized protein</fullName>
    </submittedName>
</protein>
<sequence length="103" mass="10727">MSAKDIAKQIATSPETEAFLLGVAREIAAEATSAADALVGDEHKEGAEFGVDSQVLTRAKAYIWAKNGAAIHAERKAAVLVAAASQHGKGRTGRRSKPKGNTK</sequence>
<accession>A0A1X0DXU9</accession>
<reference evidence="2 3" key="1">
    <citation type="submission" date="2017-02" db="EMBL/GenBank/DDBJ databases">
        <title>The new phylogeny of genus Mycobacterium.</title>
        <authorList>
            <person name="Tortoli E."/>
            <person name="Trovato A."/>
            <person name="Cirillo D.M."/>
        </authorList>
    </citation>
    <scope>NUCLEOTIDE SEQUENCE [LARGE SCALE GENOMIC DNA]</scope>
    <source>
        <strain evidence="2 3">DSM 45093</strain>
    </source>
</reference>
<evidence type="ECO:0000256" key="1">
    <source>
        <dbReference type="SAM" id="MobiDB-lite"/>
    </source>
</evidence>
<evidence type="ECO:0000313" key="2">
    <source>
        <dbReference type="EMBL" id="ORA77185.1"/>
    </source>
</evidence>
<dbReference type="Proteomes" id="UP000192713">
    <property type="component" value="Unassembled WGS sequence"/>
</dbReference>
<evidence type="ECO:0000313" key="3">
    <source>
        <dbReference type="Proteomes" id="UP000192713"/>
    </source>
</evidence>